<dbReference type="SUPFAM" id="SSF53187">
    <property type="entry name" value="Zn-dependent exopeptidases"/>
    <property type="match status" value="1"/>
</dbReference>
<dbReference type="GO" id="GO:0030145">
    <property type="term" value="F:manganese ion binding"/>
    <property type="evidence" value="ECO:0007669"/>
    <property type="project" value="InterPro"/>
</dbReference>
<name>A0A0H1RGS7_9HYPH</name>
<protein>
    <submittedName>
        <fullName evidence="7">Cytochrome C oxidase subunit II</fullName>
    </submittedName>
</protein>
<evidence type="ECO:0000259" key="6">
    <source>
        <dbReference type="PROSITE" id="PS00631"/>
    </source>
</evidence>
<dbReference type="Gene3D" id="3.40.220.10">
    <property type="entry name" value="Leucine Aminopeptidase, subunit E, domain 1"/>
    <property type="match status" value="1"/>
</dbReference>
<keyword evidence="2" id="KW-0031">Aminopeptidase</keyword>
<dbReference type="PATRIC" id="fig|1225564.3.peg.1040"/>
<evidence type="ECO:0000256" key="1">
    <source>
        <dbReference type="ARBA" id="ARBA00009528"/>
    </source>
</evidence>
<sequence>MPHPLLATSTENSLPIWLVTESTWNTVSAQLPKVAQGFAKAQGFEGKTGSHCLLPDMDGNLFGVAFGLANDDAKRRDLFAVGKLPTILPDGIYRFETDAPDATLAALAWILGSYSFTRYRKRNDKSVRLVVPKGIDAEEVTRIANAVFRSRDLVNTPTSDLGPDGIEAAARQIAETHGATFASIVGDDLLKQNFPMIHAVGRASATPPRLIDFTWGNANAPRITLVGKGVAFDTGGLDIKPSSSMLLMRKDMGGAAATLALADMIMGAKLPVRLRVLIPAVENSISSNAFRPGDILNSRKGITVEIGNTDAEGRLILADALALADEERPDLIVDFATLTGAARVALGPELPPFYTDDEDIAAEITRTGMEVNDPVWRMPLWSPYMSQLDSKYADMNNTGGPMAGSITAALFLHRFVSEAKAHVHFDIFAWNNSTRPARPEGGEVQAARLMYALLKKRYAS</sequence>
<dbReference type="RefSeq" id="WP_047187680.1">
    <property type="nucleotide sequence ID" value="NZ_LCYG01000014.1"/>
</dbReference>
<evidence type="ECO:0000256" key="4">
    <source>
        <dbReference type="ARBA" id="ARBA00022801"/>
    </source>
</evidence>
<comment type="similarity">
    <text evidence="1">Belongs to the peptidase M17 family.</text>
</comment>
<dbReference type="PRINTS" id="PR00481">
    <property type="entry name" value="LAMNOPPTDASE"/>
</dbReference>
<keyword evidence="3" id="KW-0645">Protease</keyword>
<evidence type="ECO:0000256" key="2">
    <source>
        <dbReference type="ARBA" id="ARBA00022438"/>
    </source>
</evidence>
<dbReference type="InterPro" id="IPR043472">
    <property type="entry name" value="Macro_dom-like"/>
</dbReference>
<keyword evidence="5" id="KW-0464">Manganese</keyword>
<dbReference type="EMBL" id="LCYG01000014">
    <property type="protein sequence ID" value="KLK94388.1"/>
    <property type="molecule type" value="Genomic_DNA"/>
</dbReference>
<dbReference type="PROSITE" id="PS00631">
    <property type="entry name" value="CYTOSOL_AP"/>
    <property type="match status" value="1"/>
</dbReference>
<dbReference type="PANTHER" id="PTHR11963:SF20">
    <property type="entry name" value="PEPTIDASE B"/>
    <property type="match status" value="1"/>
</dbReference>
<dbReference type="GO" id="GO:0005737">
    <property type="term" value="C:cytoplasm"/>
    <property type="evidence" value="ECO:0007669"/>
    <property type="project" value="InterPro"/>
</dbReference>
<dbReference type="STRING" id="1225564.AA309_03920"/>
<comment type="caution">
    <text evidence="7">The sequence shown here is derived from an EMBL/GenBank/DDBJ whole genome shotgun (WGS) entry which is preliminary data.</text>
</comment>
<dbReference type="PANTHER" id="PTHR11963">
    <property type="entry name" value="LEUCINE AMINOPEPTIDASE-RELATED"/>
    <property type="match status" value="1"/>
</dbReference>
<dbReference type="OrthoDB" id="9809354at2"/>
<dbReference type="Pfam" id="PF21337">
    <property type="entry name" value="Peptidase_M17_N_1"/>
    <property type="match status" value="1"/>
</dbReference>
<dbReference type="InterPro" id="IPR011356">
    <property type="entry name" value="Leucine_aapep/pepB"/>
</dbReference>
<dbReference type="GO" id="GO:0006508">
    <property type="term" value="P:proteolysis"/>
    <property type="evidence" value="ECO:0007669"/>
    <property type="project" value="UniProtKB-KW"/>
</dbReference>
<dbReference type="CDD" id="cd00433">
    <property type="entry name" value="Peptidase_M17"/>
    <property type="match status" value="1"/>
</dbReference>
<dbReference type="GO" id="GO:0070006">
    <property type="term" value="F:metalloaminopeptidase activity"/>
    <property type="evidence" value="ECO:0007669"/>
    <property type="project" value="InterPro"/>
</dbReference>
<reference evidence="7 8" key="1">
    <citation type="submission" date="2015-05" db="EMBL/GenBank/DDBJ databases">
        <title>Draft genome sequence of Microvirga vignae strain BR3299, a novel nitrogen fixing bacteria isolated from Brazil semi-aired region.</title>
        <authorList>
            <person name="Zilli J.E."/>
            <person name="Passos S.R."/>
            <person name="Leite J."/>
            <person name="Baldani J.I."/>
            <person name="Xavier G.R."/>
            <person name="Rumjaneck N.G."/>
            <person name="Simoes-Araujo J.L."/>
        </authorList>
    </citation>
    <scope>NUCLEOTIDE SEQUENCE [LARGE SCALE GENOMIC DNA]</scope>
    <source>
        <strain evidence="7 8">BR3299</strain>
    </source>
</reference>
<dbReference type="Pfam" id="PF00883">
    <property type="entry name" value="Peptidase_M17"/>
    <property type="match status" value="1"/>
</dbReference>
<organism evidence="7 8">
    <name type="scientific">Microvirga vignae</name>
    <dbReference type="NCBI Taxonomy" id="1225564"/>
    <lineage>
        <taxon>Bacteria</taxon>
        <taxon>Pseudomonadati</taxon>
        <taxon>Pseudomonadota</taxon>
        <taxon>Alphaproteobacteria</taxon>
        <taxon>Hyphomicrobiales</taxon>
        <taxon>Methylobacteriaceae</taxon>
        <taxon>Microvirga</taxon>
    </lineage>
</organism>
<gene>
    <name evidence="7" type="ORF">AA309_03920</name>
</gene>
<proteinExistence type="inferred from homology"/>
<feature type="domain" description="Cytosol aminopeptidase" evidence="6">
    <location>
        <begin position="308"/>
        <end position="315"/>
    </location>
</feature>
<evidence type="ECO:0000313" key="7">
    <source>
        <dbReference type="EMBL" id="KLK94388.1"/>
    </source>
</evidence>
<dbReference type="Gene3D" id="3.40.630.10">
    <property type="entry name" value="Zn peptidases"/>
    <property type="match status" value="1"/>
</dbReference>
<dbReference type="InterPro" id="IPR000819">
    <property type="entry name" value="Peptidase_M17_C"/>
</dbReference>
<dbReference type="AlphaFoldDB" id="A0A0H1RGS7"/>
<keyword evidence="4" id="KW-0378">Hydrolase</keyword>
<evidence type="ECO:0000313" key="8">
    <source>
        <dbReference type="Proteomes" id="UP000035489"/>
    </source>
</evidence>
<evidence type="ECO:0000256" key="3">
    <source>
        <dbReference type="ARBA" id="ARBA00022670"/>
    </source>
</evidence>
<keyword evidence="8" id="KW-1185">Reference proteome</keyword>
<dbReference type="InterPro" id="IPR048816">
    <property type="entry name" value="Peptidase_M17_N_1"/>
</dbReference>
<dbReference type="Proteomes" id="UP000035489">
    <property type="component" value="Unassembled WGS sequence"/>
</dbReference>
<evidence type="ECO:0000256" key="5">
    <source>
        <dbReference type="ARBA" id="ARBA00023211"/>
    </source>
</evidence>
<accession>A0A0H1RGS7</accession>